<feature type="compositionally biased region" description="Basic and acidic residues" evidence="1">
    <location>
        <begin position="355"/>
        <end position="364"/>
    </location>
</feature>
<accession>A0A9P3B832</accession>
<dbReference type="GeneID" id="67001892"/>
<dbReference type="GO" id="GO:0009651">
    <property type="term" value="P:response to salt stress"/>
    <property type="evidence" value="ECO:0007669"/>
    <property type="project" value="UniProtKB-ARBA"/>
</dbReference>
<sequence length="578" mass="62896">MLGGSSERDSPPNTSSKPTGEVPMPVNTGNTDSGPGSSLQDNAKDSDASPQSKPLEPTEPASAPIPSTQALGSPNPPTNTSDPSKQQHLLVPSQSRSSSKADGQSTLDNRQDAAHDDSENTLRGSRRSILKGRRDRSRGSSKRSWRPSQGPTGMGEQKTATDTEARDNPKPETKPKVSLRLFAFLSCCSSSGVDPDDSAIPPKKTARRPSVPATQPTPEKADLDANRSSRTESEEAKLFGEEKPNLTVTSNQPSKEEDKKASASEEAAQLGGNLSASDKFKSSHEPSSQYGQVDTTRSDAPQNAQIPVIVATETEEANDLAIKPEEPATSLPLHVVKDSSGSNEAQPTSSAVEYNDVKSSHEEETSLPAEIPLPPPPQVPMGKQIQIATPERPQQWLLPPPLPHLRNRKCLVLDLDETLVHSSFKVLERADFTIPVEIEGQYHNIYVIKRPGVDQFMKRVGELYEVVVFTASVSKYGDPLLDQLDIHNVVHHRLFRDSCYNHQGNYVKDLSQVGRDLRETIIIDNSPTSYIFHPQHAIPISSWFSDAHDNELLDLIPVLEDLAGAQVKDVSLVLDVAM</sequence>
<dbReference type="GO" id="GO:0045944">
    <property type="term" value="P:positive regulation of transcription by RNA polymerase II"/>
    <property type="evidence" value="ECO:0007669"/>
    <property type="project" value="UniProtKB-ARBA"/>
</dbReference>
<feature type="compositionally biased region" description="Polar residues" evidence="1">
    <location>
        <begin position="92"/>
        <end position="108"/>
    </location>
</feature>
<proteinExistence type="predicted"/>
<dbReference type="InterPro" id="IPR011948">
    <property type="entry name" value="Dullard_phosphatase"/>
</dbReference>
<feature type="compositionally biased region" description="Basic and acidic residues" evidence="1">
    <location>
        <begin position="109"/>
        <end position="120"/>
    </location>
</feature>
<feature type="region of interest" description="Disordered" evidence="1">
    <location>
        <begin position="1"/>
        <end position="176"/>
    </location>
</feature>
<dbReference type="SMART" id="SM00577">
    <property type="entry name" value="CPDc"/>
    <property type="match status" value="1"/>
</dbReference>
<dbReference type="Gene3D" id="3.40.50.1000">
    <property type="entry name" value="HAD superfamily/HAD-like"/>
    <property type="match status" value="1"/>
</dbReference>
<protein>
    <recommendedName>
        <fullName evidence="2">FCP1 homology domain-containing protein</fullName>
    </recommendedName>
</protein>
<dbReference type="Proteomes" id="UP001043456">
    <property type="component" value="Unassembled WGS sequence"/>
</dbReference>
<dbReference type="RefSeq" id="XP_043155180.1">
    <property type="nucleotide sequence ID" value="XM_043299245.1"/>
</dbReference>
<feature type="compositionally biased region" description="Basic and acidic residues" evidence="1">
    <location>
        <begin position="254"/>
        <end position="263"/>
    </location>
</feature>
<name>A0A9P3B832_9EURO</name>
<feature type="compositionally biased region" description="Basic residues" evidence="1">
    <location>
        <begin position="124"/>
        <end position="145"/>
    </location>
</feature>
<evidence type="ECO:0000256" key="1">
    <source>
        <dbReference type="SAM" id="MobiDB-lite"/>
    </source>
</evidence>
<feature type="compositionally biased region" description="Basic and acidic residues" evidence="1">
    <location>
        <begin position="159"/>
        <end position="175"/>
    </location>
</feature>
<feature type="compositionally biased region" description="Basic and acidic residues" evidence="1">
    <location>
        <begin position="1"/>
        <end position="10"/>
    </location>
</feature>
<feature type="region of interest" description="Disordered" evidence="1">
    <location>
        <begin position="335"/>
        <end position="376"/>
    </location>
</feature>
<feature type="region of interest" description="Disordered" evidence="1">
    <location>
        <begin position="190"/>
        <end position="303"/>
    </location>
</feature>
<organism evidence="3 4">
    <name type="scientific">Aspergillus pseudoviridinutans</name>
    <dbReference type="NCBI Taxonomy" id="1517512"/>
    <lineage>
        <taxon>Eukaryota</taxon>
        <taxon>Fungi</taxon>
        <taxon>Dikarya</taxon>
        <taxon>Ascomycota</taxon>
        <taxon>Pezizomycotina</taxon>
        <taxon>Eurotiomycetes</taxon>
        <taxon>Eurotiomycetidae</taxon>
        <taxon>Eurotiales</taxon>
        <taxon>Aspergillaceae</taxon>
        <taxon>Aspergillus</taxon>
        <taxon>Aspergillus subgen. Fumigati</taxon>
    </lineage>
</organism>
<evidence type="ECO:0000313" key="4">
    <source>
        <dbReference type="Proteomes" id="UP001043456"/>
    </source>
</evidence>
<keyword evidence="4" id="KW-1185">Reference proteome</keyword>
<dbReference type="Pfam" id="PF03031">
    <property type="entry name" value="NIF"/>
    <property type="match status" value="1"/>
</dbReference>
<dbReference type="OrthoDB" id="277011at2759"/>
<dbReference type="PANTHER" id="PTHR12210">
    <property type="entry name" value="DULLARD PROTEIN PHOSPHATASE"/>
    <property type="match status" value="1"/>
</dbReference>
<feature type="domain" description="FCP1 homology" evidence="2">
    <location>
        <begin position="404"/>
        <end position="562"/>
    </location>
</feature>
<reference evidence="3 4" key="1">
    <citation type="submission" date="2018-10" db="EMBL/GenBank/DDBJ databases">
        <title>Pan-genome distribution and transcriptional activeness of fungal secondary metabolism genes in Aspergillus section Fumigati.</title>
        <authorList>
            <person name="Takahashi H."/>
            <person name="Umemura M."/>
            <person name="Ninomiya A."/>
            <person name="Kusuya Y."/>
            <person name="Urayama S."/>
            <person name="Shimizu M."/>
            <person name="Watanabe A."/>
            <person name="Kamei K."/>
            <person name="Yaguchi T."/>
            <person name="Hagiwara D."/>
        </authorList>
    </citation>
    <scope>NUCLEOTIDE SEQUENCE [LARGE SCALE GENOMIC DNA]</scope>
    <source>
        <strain evidence="3 4">IFM 55266</strain>
    </source>
</reference>
<dbReference type="SUPFAM" id="SSF56784">
    <property type="entry name" value="HAD-like"/>
    <property type="match status" value="1"/>
</dbReference>
<dbReference type="GO" id="GO:0016791">
    <property type="term" value="F:phosphatase activity"/>
    <property type="evidence" value="ECO:0007669"/>
    <property type="project" value="InterPro"/>
</dbReference>
<feature type="compositionally biased region" description="Polar residues" evidence="1">
    <location>
        <begin position="339"/>
        <end position="352"/>
    </location>
</feature>
<feature type="compositionally biased region" description="Polar residues" evidence="1">
    <location>
        <begin position="285"/>
        <end position="303"/>
    </location>
</feature>
<dbReference type="FunFam" id="3.40.50.1000:FF:000043">
    <property type="entry name" value="General stress response phosphoprotein phosphatase Psr1/2"/>
    <property type="match status" value="1"/>
</dbReference>
<evidence type="ECO:0000259" key="2">
    <source>
        <dbReference type="PROSITE" id="PS50969"/>
    </source>
</evidence>
<dbReference type="EMBL" id="BHVY01000002">
    <property type="protein sequence ID" value="GIJ84433.1"/>
    <property type="molecule type" value="Genomic_DNA"/>
</dbReference>
<dbReference type="GO" id="GO:1904262">
    <property type="term" value="P:negative regulation of TORC1 signaling"/>
    <property type="evidence" value="ECO:0007669"/>
    <property type="project" value="UniProtKB-ARBA"/>
</dbReference>
<dbReference type="GO" id="GO:0034198">
    <property type="term" value="P:cellular response to amino acid starvation"/>
    <property type="evidence" value="ECO:0007669"/>
    <property type="project" value="UniProtKB-ARBA"/>
</dbReference>
<dbReference type="PROSITE" id="PS50969">
    <property type="entry name" value="FCP1"/>
    <property type="match status" value="1"/>
</dbReference>
<feature type="compositionally biased region" description="Basic and acidic residues" evidence="1">
    <location>
        <begin position="219"/>
        <end position="244"/>
    </location>
</feature>
<dbReference type="InterPro" id="IPR004274">
    <property type="entry name" value="FCP1_dom"/>
</dbReference>
<dbReference type="AlphaFoldDB" id="A0A9P3B832"/>
<feature type="compositionally biased region" description="Polar residues" evidence="1">
    <location>
        <begin position="27"/>
        <end position="41"/>
    </location>
</feature>
<dbReference type="CDD" id="cd07521">
    <property type="entry name" value="HAD_FCP1-like"/>
    <property type="match status" value="1"/>
</dbReference>
<dbReference type="InterPro" id="IPR023214">
    <property type="entry name" value="HAD_sf"/>
</dbReference>
<gene>
    <name evidence="3" type="ORF">Asppvi_003280</name>
</gene>
<dbReference type="InterPro" id="IPR050365">
    <property type="entry name" value="TIM50"/>
</dbReference>
<evidence type="ECO:0000313" key="3">
    <source>
        <dbReference type="EMBL" id="GIJ84433.1"/>
    </source>
</evidence>
<dbReference type="InterPro" id="IPR036412">
    <property type="entry name" value="HAD-like_sf"/>
</dbReference>
<dbReference type="NCBIfam" id="TIGR02251">
    <property type="entry name" value="HIF-SF_euk"/>
    <property type="match status" value="1"/>
</dbReference>
<comment type="caution">
    <text evidence="3">The sequence shown here is derived from an EMBL/GenBank/DDBJ whole genome shotgun (WGS) entry which is preliminary data.</text>
</comment>